<evidence type="ECO:0000256" key="1">
    <source>
        <dbReference type="SAM" id="MobiDB-lite"/>
    </source>
</evidence>
<dbReference type="InterPro" id="IPR029058">
    <property type="entry name" value="AB_hydrolase_fold"/>
</dbReference>
<proteinExistence type="predicted"/>
<dbReference type="EMBL" id="CAEUNJ010000012">
    <property type="protein sequence ID" value="CAB4370779.1"/>
    <property type="molecule type" value="Genomic_DNA"/>
</dbReference>
<dbReference type="SUPFAM" id="SSF53474">
    <property type="entry name" value="alpha/beta-Hydrolases"/>
    <property type="match status" value="1"/>
</dbReference>
<dbReference type="EMBL" id="CAFBOK010000010">
    <property type="protein sequence ID" value="CAB4971853.1"/>
    <property type="molecule type" value="Genomic_DNA"/>
</dbReference>
<feature type="region of interest" description="Disordered" evidence="1">
    <location>
        <begin position="1"/>
        <end position="41"/>
    </location>
</feature>
<sequence>MIRKHSRTVRQRLRRDGDGSLLGTVTVTPHPKTPRRSTVTTPRHRRVLAVAALGLSLFIATALAGCSVLNASVPTPLSMFPAPNGVPVAEQTNVTPYPLMQRLGRWNGSTFTSLTPGSITGGNVVVMTHGWAAGLLSTYEAAQAASSDLVTMWNPAMVDPKTGQPSITLFANLAASLQAADPSSSILMYSWVDQSATNTSALAAYAPERATEINGHRMATALDQSLASSFLGNGGAVHLIGHSFGANVATTAALALASPPRQLTLFDSPEVDLARIGGAKNDLRYKLTRLDIGRGANQTFVDNYISLVGEAYAGFPGLGQVVDVHLLPPSSDAGVDKHQYPIGWYADSAANKSSGVGLWWSPLVGGNVTTLATTWNQSSSLDTQELVLIPQGSAPPPDSNASVSYLSTAIADPATGLQVATVPNTVSNFTFTTDKDSLWLTFDQTISGAPTDTFHLFIDGRERSVLSPPTSGTGNDGSFLILYDINSGEHTLSLTAEGAVIGAPASAAANGRIANLRISSTTGIQRNLAPTQTKRLIIWGIALIIVLLLTVIALLVVFVWWVIRRVRRARHKTRIDD</sequence>
<evidence type="ECO:0000313" key="4">
    <source>
        <dbReference type="EMBL" id="CAB4946807.1"/>
    </source>
</evidence>
<organism evidence="3">
    <name type="scientific">freshwater metagenome</name>
    <dbReference type="NCBI Taxonomy" id="449393"/>
    <lineage>
        <taxon>unclassified sequences</taxon>
        <taxon>metagenomes</taxon>
        <taxon>ecological metagenomes</taxon>
    </lineage>
</organism>
<accession>A0A6J6AKL9</accession>
<keyword evidence="2" id="KW-0472">Membrane</keyword>
<reference evidence="3" key="1">
    <citation type="submission" date="2020-05" db="EMBL/GenBank/DDBJ databases">
        <authorList>
            <person name="Chiriac C."/>
            <person name="Salcher M."/>
            <person name="Ghai R."/>
            <person name="Kavagutti S V."/>
        </authorList>
    </citation>
    <scope>NUCLEOTIDE SEQUENCE</scope>
</reference>
<dbReference type="Gene3D" id="3.40.50.1820">
    <property type="entry name" value="alpha/beta hydrolase"/>
    <property type="match status" value="1"/>
</dbReference>
<evidence type="ECO:0000313" key="5">
    <source>
        <dbReference type="EMBL" id="CAB4971853.1"/>
    </source>
</evidence>
<feature type="transmembrane region" description="Helical" evidence="2">
    <location>
        <begin position="536"/>
        <end position="563"/>
    </location>
</feature>
<keyword evidence="2" id="KW-0812">Transmembrane</keyword>
<gene>
    <name evidence="4" type="ORF">UFOPK3785_00568</name>
    <name evidence="5" type="ORF">UFOPK3927_00160</name>
    <name evidence="3" type="ORF">UFOPK4201_00419</name>
</gene>
<name>A0A6J6AKL9_9ZZZZ</name>
<keyword evidence="2" id="KW-1133">Transmembrane helix</keyword>
<evidence type="ECO:0000313" key="3">
    <source>
        <dbReference type="EMBL" id="CAB4370779.1"/>
    </source>
</evidence>
<feature type="transmembrane region" description="Helical" evidence="2">
    <location>
        <begin position="47"/>
        <end position="71"/>
    </location>
</feature>
<protein>
    <submittedName>
        <fullName evidence="3">Unannotated protein</fullName>
    </submittedName>
</protein>
<dbReference type="EMBL" id="CAFBNJ010000020">
    <property type="protein sequence ID" value="CAB4946807.1"/>
    <property type="molecule type" value="Genomic_DNA"/>
</dbReference>
<dbReference type="AlphaFoldDB" id="A0A6J6AKL9"/>
<evidence type="ECO:0000256" key="2">
    <source>
        <dbReference type="SAM" id="Phobius"/>
    </source>
</evidence>
<feature type="compositionally biased region" description="Basic residues" evidence="1">
    <location>
        <begin position="1"/>
        <end position="13"/>
    </location>
</feature>